<evidence type="ECO:0000313" key="3">
    <source>
        <dbReference type="Proteomes" id="UP000238348"/>
    </source>
</evidence>
<accession>A0A2L0EK17</accession>
<name>A0A2L0EK17_SORCE</name>
<dbReference type="EMBL" id="CP012673">
    <property type="protein sequence ID" value="AUX39614.1"/>
    <property type="molecule type" value="Genomic_DNA"/>
</dbReference>
<dbReference type="Proteomes" id="UP000238348">
    <property type="component" value="Chromosome"/>
</dbReference>
<evidence type="ECO:0000256" key="1">
    <source>
        <dbReference type="SAM" id="SignalP"/>
    </source>
</evidence>
<organism evidence="2 3">
    <name type="scientific">Sorangium cellulosum</name>
    <name type="common">Polyangium cellulosum</name>
    <dbReference type="NCBI Taxonomy" id="56"/>
    <lineage>
        <taxon>Bacteria</taxon>
        <taxon>Pseudomonadati</taxon>
        <taxon>Myxococcota</taxon>
        <taxon>Polyangia</taxon>
        <taxon>Polyangiales</taxon>
        <taxon>Polyangiaceae</taxon>
        <taxon>Sorangium</taxon>
    </lineage>
</organism>
<dbReference type="SUPFAM" id="SSF54909">
    <property type="entry name" value="Dimeric alpha+beta barrel"/>
    <property type="match status" value="1"/>
</dbReference>
<dbReference type="RefSeq" id="WP_104977556.1">
    <property type="nucleotide sequence ID" value="NZ_CP012673.1"/>
</dbReference>
<gene>
    <name evidence="2" type="ORF">SOCE26_010080</name>
</gene>
<reference evidence="2 3" key="1">
    <citation type="submission" date="2015-09" db="EMBL/GenBank/DDBJ databases">
        <title>Sorangium comparison.</title>
        <authorList>
            <person name="Zaburannyi N."/>
            <person name="Bunk B."/>
            <person name="Overmann J."/>
            <person name="Mueller R."/>
        </authorList>
    </citation>
    <scope>NUCLEOTIDE SEQUENCE [LARGE SCALE GENOMIC DNA]</scope>
    <source>
        <strain evidence="2 3">So ce26</strain>
    </source>
</reference>
<dbReference type="OrthoDB" id="5518731at2"/>
<sequence>MPTRTRNRSIGVSQSQFAAALLSFLGMIASGCSADSDTQTPDDPSSLCASGVLEADLEAGPATGPGVDPETGEILPPPAGSVYTVSTTYGVRRAGDAVAERYGQIFGAVEAQLASQPGLVALQLAFSPSCGSGRTLAVWASTEQMYEFVVSPPHAAAMDAVDELVEPGYGVTHWEASTTNEMTFAEGARRLAASVASTR</sequence>
<protein>
    <recommendedName>
        <fullName evidence="4">ABM domain-containing protein</fullName>
    </recommendedName>
</protein>
<feature type="signal peptide" evidence="1">
    <location>
        <begin position="1"/>
        <end position="34"/>
    </location>
</feature>
<proteinExistence type="predicted"/>
<feature type="chain" id="PRO_5014649227" description="ABM domain-containing protein" evidence="1">
    <location>
        <begin position="35"/>
        <end position="199"/>
    </location>
</feature>
<dbReference type="AlphaFoldDB" id="A0A2L0EK17"/>
<dbReference type="PROSITE" id="PS51257">
    <property type="entry name" value="PROKAR_LIPOPROTEIN"/>
    <property type="match status" value="1"/>
</dbReference>
<keyword evidence="1" id="KW-0732">Signal</keyword>
<dbReference type="InterPro" id="IPR011008">
    <property type="entry name" value="Dimeric_a/b-barrel"/>
</dbReference>
<evidence type="ECO:0000313" key="2">
    <source>
        <dbReference type="EMBL" id="AUX39614.1"/>
    </source>
</evidence>
<evidence type="ECO:0008006" key="4">
    <source>
        <dbReference type="Google" id="ProtNLM"/>
    </source>
</evidence>